<sequence>MTSHDVIEPIDAGARGRRWPLLRWFASSATLSVPQAAGPVAFSLLALGLTGDPSQGAAIMVAMTLAQVLGAIPITRVGKNLPTTRFLRLLIGIRTVALVVVALLAAYGASMAWLIAFAAIAGSVNGAAFGYLRSLLNALTPISQLPRALGISATLGEVTFVLAPVLASGLGVISPVFAILVVAVLGAFPALLVPDVGASHLPDAPQASGSVLSPAIALWLACAAAGGATVAAVEIGSVALALSFGYQPALAIIFTVPLCLASVAGGVWVSFRNRSSSRRAVVIQLAVMAGGAALAACEISVTTTVAGAVLIGGVLAPLSTHYSLVLDSLAPPHHRAEVFALLRTANAVGVILAGISLTALSLTTALATVTGLMLAATLAVAVARWSGGSAKGG</sequence>
<dbReference type="Gene3D" id="1.20.1250.20">
    <property type="entry name" value="MFS general substrate transporter like domains"/>
    <property type="match status" value="1"/>
</dbReference>
<dbReference type="InterPro" id="IPR011701">
    <property type="entry name" value="MFS"/>
</dbReference>
<evidence type="ECO:0000313" key="8">
    <source>
        <dbReference type="Proteomes" id="UP000190130"/>
    </source>
</evidence>
<feature type="transmembrane region" description="Helical" evidence="4">
    <location>
        <begin position="281"/>
        <end position="301"/>
    </location>
</feature>
<dbReference type="InterPro" id="IPR036259">
    <property type="entry name" value="MFS_trans_sf"/>
</dbReference>
<reference evidence="5 7" key="1">
    <citation type="submission" date="2015-10" db="EMBL/GenBank/DDBJ databases">
        <title>Draft genome of Bosea thiooxidans.</title>
        <authorList>
            <person name="Wang X."/>
        </authorList>
    </citation>
    <scope>NUCLEOTIDE SEQUENCE [LARGE SCALE GENOMIC DNA]</scope>
    <source>
        <strain evidence="5 7">CGMCC 9174</strain>
    </source>
</reference>
<feature type="transmembrane region" description="Helical" evidence="4">
    <location>
        <begin position="173"/>
        <end position="194"/>
    </location>
</feature>
<accession>A0A0Q3HY19</accession>
<feature type="transmembrane region" description="Helical" evidence="4">
    <location>
        <begin position="307"/>
        <end position="326"/>
    </location>
</feature>
<evidence type="ECO:0000256" key="3">
    <source>
        <dbReference type="ARBA" id="ARBA00023136"/>
    </source>
</evidence>
<evidence type="ECO:0000256" key="2">
    <source>
        <dbReference type="ARBA" id="ARBA00022989"/>
    </source>
</evidence>
<dbReference type="Proteomes" id="UP000051562">
    <property type="component" value="Unassembled WGS sequence"/>
</dbReference>
<keyword evidence="1 4" id="KW-0812">Transmembrane</keyword>
<dbReference type="EMBL" id="FUYX01000002">
    <property type="protein sequence ID" value="SKB44404.1"/>
    <property type="molecule type" value="Genomic_DNA"/>
</dbReference>
<protein>
    <submittedName>
        <fullName evidence="5">MFS transporter</fullName>
    </submittedName>
    <submittedName>
        <fullName evidence="6">Major Facilitator Superfamily protein</fullName>
    </submittedName>
</protein>
<feature type="transmembrane region" description="Helical" evidence="4">
    <location>
        <begin position="21"/>
        <end position="49"/>
    </location>
</feature>
<dbReference type="AlphaFoldDB" id="A0A0Q3HY19"/>
<feature type="transmembrane region" description="Helical" evidence="4">
    <location>
        <begin position="365"/>
        <end position="385"/>
    </location>
</feature>
<feature type="transmembrane region" description="Helical" evidence="4">
    <location>
        <begin position="148"/>
        <end position="167"/>
    </location>
</feature>
<dbReference type="GO" id="GO:0022857">
    <property type="term" value="F:transmembrane transporter activity"/>
    <property type="evidence" value="ECO:0007669"/>
    <property type="project" value="InterPro"/>
</dbReference>
<organism evidence="5 7">
    <name type="scientific">Bosea thiooxidans</name>
    <dbReference type="NCBI Taxonomy" id="53254"/>
    <lineage>
        <taxon>Bacteria</taxon>
        <taxon>Pseudomonadati</taxon>
        <taxon>Pseudomonadota</taxon>
        <taxon>Alphaproteobacteria</taxon>
        <taxon>Hyphomicrobiales</taxon>
        <taxon>Boseaceae</taxon>
        <taxon>Bosea</taxon>
    </lineage>
</organism>
<dbReference type="SUPFAM" id="SSF103473">
    <property type="entry name" value="MFS general substrate transporter"/>
    <property type="match status" value="1"/>
</dbReference>
<evidence type="ECO:0000313" key="7">
    <source>
        <dbReference type="Proteomes" id="UP000051562"/>
    </source>
</evidence>
<dbReference type="Proteomes" id="UP000190130">
    <property type="component" value="Unassembled WGS sequence"/>
</dbReference>
<keyword evidence="7" id="KW-1185">Reference proteome</keyword>
<proteinExistence type="predicted"/>
<feature type="transmembrane region" description="Helical" evidence="4">
    <location>
        <begin position="55"/>
        <end position="74"/>
    </location>
</feature>
<evidence type="ECO:0000313" key="6">
    <source>
        <dbReference type="EMBL" id="SKB44404.1"/>
    </source>
</evidence>
<keyword evidence="2 4" id="KW-1133">Transmembrane helix</keyword>
<feature type="transmembrane region" description="Helical" evidence="4">
    <location>
        <begin position="248"/>
        <end position="269"/>
    </location>
</feature>
<feature type="transmembrane region" description="Helical" evidence="4">
    <location>
        <begin position="215"/>
        <end position="242"/>
    </location>
</feature>
<evidence type="ECO:0000313" key="5">
    <source>
        <dbReference type="EMBL" id="KQK27695.1"/>
    </source>
</evidence>
<evidence type="ECO:0000256" key="1">
    <source>
        <dbReference type="ARBA" id="ARBA00022692"/>
    </source>
</evidence>
<keyword evidence="3 4" id="KW-0472">Membrane</keyword>
<dbReference type="RefSeq" id="WP_055730962.1">
    <property type="nucleotide sequence ID" value="NZ_FUYX01000002.1"/>
</dbReference>
<feature type="transmembrane region" description="Helical" evidence="4">
    <location>
        <begin position="86"/>
        <end position="107"/>
    </location>
</feature>
<dbReference type="Pfam" id="PF07690">
    <property type="entry name" value="MFS_1"/>
    <property type="match status" value="1"/>
</dbReference>
<feature type="transmembrane region" description="Helical" evidence="4">
    <location>
        <begin position="113"/>
        <end position="136"/>
    </location>
</feature>
<dbReference type="EMBL" id="LMAR01000094">
    <property type="protein sequence ID" value="KQK27695.1"/>
    <property type="molecule type" value="Genomic_DNA"/>
</dbReference>
<evidence type="ECO:0000256" key="4">
    <source>
        <dbReference type="SAM" id="Phobius"/>
    </source>
</evidence>
<name>A0A0Q3HY19_9HYPH</name>
<reference evidence="6 8" key="2">
    <citation type="submission" date="2017-02" db="EMBL/GenBank/DDBJ databases">
        <authorList>
            <person name="Peterson S.W."/>
        </authorList>
    </citation>
    <scope>NUCLEOTIDE SEQUENCE [LARGE SCALE GENOMIC DNA]</scope>
    <source>
        <strain evidence="6 8">DSM 9653</strain>
    </source>
</reference>
<gene>
    <name evidence="5" type="ORF">ARD30_25240</name>
    <name evidence="6" type="ORF">SAMN05660750_00697</name>
</gene>
<feature type="transmembrane region" description="Helical" evidence="4">
    <location>
        <begin position="338"/>
        <end position="359"/>
    </location>
</feature>